<keyword evidence="1" id="KW-0614">Plasmid</keyword>
<evidence type="ECO:0000313" key="2">
    <source>
        <dbReference type="Proteomes" id="UP001432251"/>
    </source>
</evidence>
<protein>
    <submittedName>
        <fullName evidence="1">SsgA family sporulation/cell division regulator</fullName>
    </submittedName>
</protein>
<keyword evidence="2" id="KW-1185">Reference proteome</keyword>
<dbReference type="Proteomes" id="UP001432251">
    <property type="component" value="Plasmid p1"/>
</dbReference>
<proteinExistence type="predicted"/>
<geneLocation type="plasmid" evidence="1 2">
    <name>p1</name>
</geneLocation>
<reference evidence="1" key="1">
    <citation type="journal article" date="2025" name="Int. J. Syst. Evol. Microbiol.">
        <title>Streptomyces citrinus sp. nov., with yellow diffusible pigment.</title>
        <authorList>
            <person name="He Y."/>
            <person name="Yang E."/>
            <person name="Xu J."/>
            <person name="Sun Y."/>
            <person name="Sun L."/>
        </authorList>
    </citation>
    <scope>NUCLEOTIDE SEQUENCE</scope>
    <source>
        <strain evidence="1">Q6</strain>
    </source>
</reference>
<name>A0ACD5AR76_9ACTN</name>
<accession>A0ACD5AR76</accession>
<evidence type="ECO:0000313" key="1">
    <source>
        <dbReference type="EMBL" id="WWQ69469.1"/>
    </source>
</evidence>
<sequence>MKKCHLVLEITHWVSSELDLSLQCEFSYDAQDPLAVTLVLGTAGVRPVTWILSRDLLAEGMTARVGDGDVTFWPMHAYDGEPSSFCVRVGNPQRAVFEIPAEPVVTWLARTYDMVPRGTEMDGVDWDEWAQLAE</sequence>
<gene>
    <name evidence="1" type="ORF">V2W30_40575</name>
</gene>
<dbReference type="EMBL" id="CP146023">
    <property type="protein sequence ID" value="WWQ69469.1"/>
    <property type="molecule type" value="Genomic_DNA"/>
</dbReference>
<organism evidence="1 2">
    <name type="scientific">Streptomyces citrinus</name>
    <dbReference type="NCBI Taxonomy" id="3118173"/>
    <lineage>
        <taxon>Bacteria</taxon>
        <taxon>Bacillati</taxon>
        <taxon>Actinomycetota</taxon>
        <taxon>Actinomycetes</taxon>
        <taxon>Kitasatosporales</taxon>
        <taxon>Streptomycetaceae</taxon>
        <taxon>Streptomyces</taxon>
    </lineage>
</organism>